<sequence length="88" mass="9749">MNAVATGIMGSAILTSTGIFMWNLGDVTVEASKVSQAMYCSGWENCVGTSSCRVRKLLRFGMMQAQVRSCDIVRVSKRAQSWFSIREF</sequence>
<proteinExistence type="predicted"/>
<accession>A0A5E4Q778</accession>
<keyword evidence="2" id="KW-1185">Reference proteome</keyword>
<dbReference type="AlphaFoldDB" id="A0A5E4Q778"/>
<gene>
    <name evidence="1" type="ORF">LSINAPIS_LOCUS5741</name>
</gene>
<organism evidence="1 2">
    <name type="scientific">Leptidea sinapis</name>
    <dbReference type="NCBI Taxonomy" id="189913"/>
    <lineage>
        <taxon>Eukaryota</taxon>
        <taxon>Metazoa</taxon>
        <taxon>Ecdysozoa</taxon>
        <taxon>Arthropoda</taxon>
        <taxon>Hexapoda</taxon>
        <taxon>Insecta</taxon>
        <taxon>Pterygota</taxon>
        <taxon>Neoptera</taxon>
        <taxon>Endopterygota</taxon>
        <taxon>Lepidoptera</taxon>
        <taxon>Glossata</taxon>
        <taxon>Ditrysia</taxon>
        <taxon>Papilionoidea</taxon>
        <taxon>Pieridae</taxon>
        <taxon>Dismorphiinae</taxon>
        <taxon>Leptidea</taxon>
    </lineage>
</organism>
<dbReference type="Proteomes" id="UP000324832">
    <property type="component" value="Unassembled WGS sequence"/>
</dbReference>
<name>A0A5E4Q778_9NEOP</name>
<evidence type="ECO:0000313" key="1">
    <source>
        <dbReference type="EMBL" id="VVC93580.1"/>
    </source>
</evidence>
<dbReference type="EMBL" id="FZQP02001682">
    <property type="protein sequence ID" value="VVC93580.1"/>
    <property type="molecule type" value="Genomic_DNA"/>
</dbReference>
<protein>
    <submittedName>
        <fullName evidence="1">Uncharacterized protein</fullName>
    </submittedName>
</protein>
<evidence type="ECO:0000313" key="2">
    <source>
        <dbReference type="Proteomes" id="UP000324832"/>
    </source>
</evidence>
<reference evidence="1 2" key="1">
    <citation type="submission" date="2017-07" db="EMBL/GenBank/DDBJ databases">
        <authorList>
            <person name="Talla V."/>
            <person name="Backstrom N."/>
        </authorList>
    </citation>
    <scope>NUCLEOTIDE SEQUENCE [LARGE SCALE GENOMIC DNA]</scope>
</reference>